<reference evidence="1 2" key="1">
    <citation type="submission" date="2019-02" db="EMBL/GenBank/DDBJ databases">
        <title>Dyella amyloliquefaciens sp. nov., isolated from forest soil.</title>
        <authorList>
            <person name="Gao Z.-H."/>
            <person name="Qiu L.-H."/>
        </authorList>
    </citation>
    <scope>NUCLEOTIDE SEQUENCE [LARGE SCALE GENOMIC DNA]</scope>
    <source>
        <strain evidence="1 2">KACC 12747</strain>
    </source>
</reference>
<organism evidence="1 2">
    <name type="scientific">Dyella soli</name>
    <dbReference type="NCBI Taxonomy" id="522319"/>
    <lineage>
        <taxon>Bacteria</taxon>
        <taxon>Pseudomonadati</taxon>
        <taxon>Pseudomonadota</taxon>
        <taxon>Gammaproteobacteria</taxon>
        <taxon>Lysobacterales</taxon>
        <taxon>Rhodanobacteraceae</taxon>
        <taxon>Dyella</taxon>
    </lineage>
</organism>
<dbReference type="EMBL" id="SJTG01000005">
    <property type="protein sequence ID" value="TCI06998.1"/>
    <property type="molecule type" value="Genomic_DNA"/>
</dbReference>
<accession>A0A4V6N9W7</accession>
<name>A0A4V6N9W7_9GAMM</name>
<keyword evidence="2" id="KW-1185">Reference proteome</keyword>
<sequence length="65" mass="6959">MDAAQAHVIPPYASCEASQALSRLGRASVGAREDFMRLRAAAAMLAYLYAVAELRGLGRIAEPPR</sequence>
<dbReference type="AlphaFoldDB" id="A0A4V6N9W7"/>
<dbReference type="Proteomes" id="UP000291822">
    <property type="component" value="Unassembled WGS sequence"/>
</dbReference>
<gene>
    <name evidence="1" type="ORF">EZM97_30750</name>
</gene>
<evidence type="ECO:0000313" key="2">
    <source>
        <dbReference type="Proteomes" id="UP000291822"/>
    </source>
</evidence>
<evidence type="ECO:0000313" key="1">
    <source>
        <dbReference type="EMBL" id="TCI06998.1"/>
    </source>
</evidence>
<protein>
    <submittedName>
        <fullName evidence="1">Uncharacterized protein</fullName>
    </submittedName>
</protein>
<comment type="caution">
    <text evidence="1">The sequence shown here is derived from an EMBL/GenBank/DDBJ whole genome shotgun (WGS) entry which is preliminary data.</text>
</comment>
<proteinExistence type="predicted"/>